<gene>
    <name evidence="2" type="ORF">N4264_23440</name>
</gene>
<dbReference type="Proteomes" id="UP001064632">
    <property type="component" value="Chromosome"/>
</dbReference>
<accession>A0ABY6BH10</accession>
<feature type="region of interest" description="Disordered" evidence="1">
    <location>
        <begin position="64"/>
        <end position="88"/>
    </location>
</feature>
<name>A0ABY6BH10_9GAMM</name>
<evidence type="ECO:0000313" key="2">
    <source>
        <dbReference type="EMBL" id="UXI67660.1"/>
    </source>
</evidence>
<proteinExistence type="predicted"/>
<organism evidence="2 3">
    <name type="scientific">Tahibacter amnicola</name>
    <dbReference type="NCBI Taxonomy" id="2976241"/>
    <lineage>
        <taxon>Bacteria</taxon>
        <taxon>Pseudomonadati</taxon>
        <taxon>Pseudomonadota</taxon>
        <taxon>Gammaproteobacteria</taxon>
        <taxon>Lysobacterales</taxon>
        <taxon>Rhodanobacteraceae</taxon>
        <taxon>Tahibacter</taxon>
    </lineage>
</organism>
<dbReference type="RefSeq" id="WP_261694630.1">
    <property type="nucleotide sequence ID" value="NZ_CP104694.1"/>
</dbReference>
<sequence>MPFSIIRITPKGSLWTVDHGAGGTGVHYSRDRAFSAAMADATRRAQGGEPVIVELSVGGRPLDRWRVDPDGRVSPQDLSDSAPRAGLH</sequence>
<evidence type="ECO:0008006" key="4">
    <source>
        <dbReference type="Google" id="ProtNLM"/>
    </source>
</evidence>
<reference evidence="2" key="1">
    <citation type="submission" date="2022-09" db="EMBL/GenBank/DDBJ databases">
        <title>Tahibacter sp. nov., isolated from a fresh water.</title>
        <authorList>
            <person name="Baek J.H."/>
            <person name="Lee J.K."/>
            <person name="Kim J.M."/>
            <person name="Jeon C.O."/>
        </authorList>
    </citation>
    <scope>NUCLEOTIDE SEQUENCE</scope>
    <source>
        <strain evidence="2">W38</strain>
    </source>
</reference>
<evidence type="ECO:0000256" key="1">
    <source>
        <dbReference type="SAM" id="MobiDB-lite"/>
    </source>
</evidence>
<evidence type="ECO:0000313" key="3">
    <source>
        <dbReference type="Proteomes" id="UP001064632"/>
    </source>
</evidence>
<keyword evidence="3" id="KW-1185">Reference proteome</keyword>
<protein>
    <recommendedName>
        <fullName evidence="4">DUF2188 domain-containing protein</fullName>
    </recommendedName>
</protein>
<dbReference type="EMBL" id="CP104694">
    <property type="protein sequence ID" value="UXI67660.1"/>
    <property type="molecule type" value="Genomic_DNA"/>
</dbReference>